<proteinExistence type="predicted"/>
<organism evidence="2 3">
    <name type="scientific">Staphylococcus intermedius NCTC 11048</name>
    <dbReference type="NCBI Taxonomy" id="1141106"/>
    <lineage>
        <taxon>Bacteria</taxon>
        <taxon>Bacillati</taxon>
        <taxon>Bacillota</taxon>
        <taxon>Bacilli</taxon>
        <taxon>Bacillales</taxon>
        <taxon>Staphylococcaceae</taxon>
        <taxon>Staphylococcus</taxon>
        <taxon>Staphylococcus intermedius group</taxon>
    </lineage>
</organism>
<dbReference type="AlphaFoldDB" id="A0A380FZB9"/>
<dbReference type="EMBL" id="UHDP01000001">
    <property type="protein sequence ID" value="SUM43499.1"/>
    <property type="molecule type" value="Genomic_DNA"/>
</dbReference>
<sequence length="36" mass="4650">MRFRNFETYIIRQDFNFIYLVCIHNPEKFFLLKHKQ</sequence>
<dbReference type="STRING" id="1141106.GCA_000308095_01934"/>
<gene>
    <name evidence="1" type="ORF">NCTC11048_00018</name>
    <name evidence="2" type="ORF">NCTC11048_00198</name>
</gene>
<evidence type="ECO:0000313" key="2">
    <source>
        <dbReference type="EMBL" id="SUM43902.1"/>
    </source>
</evidence>
<evidence type="ECO:0000313" key="3">
    <source>
        <dbReference type="Proteomes" id="UP000255549"/>
    </source>
</evidence>
<dbReference type="EMBL" id="UHDP01000001">
    <property type="protein sequence ID" value="SUM43902.1"/>
    <property type="molecule type" value="Genomic_DNA"/>
</dbReference>
<keyword evidence="3" id="KW-1185">Reference proteome</keyword>
<name>A0A380FZB9_STAIN</name>
<dbReference type="Proteomes" id="UP000255549">
    <property type="component" value="Unassembled WGS sequence"/>
</dbReference>
<protein>
    <submittedName>
        <fullName evidence="2">Uncharacterized protein</fullName>
    </submittedName>
</protein>
<reference evidence="2 3" key="1">
    <citation type="submission" date="2018-06" db="EMBL/GenBank/DDBJ databases">
        <authorList>
            <consortium name="Pathogen Informatics"/>
            <person name="Doyle S."/>
        </authorList>
    </citation>
    <scope>NUCLEOTIDE SEQUENCE [LARGE SCALE GENOMIC DNA]</scope>
    <source>
        <strain evidence="3">NCTC 11048</strain>
        <strain evidence="2">NCTC11048</strain>
    </source>
</reference>
<accession>A0A380FZB9</accession>
<evidence type="ECO:0000313" key="1">
    <source>
        <dbReference type="EMBL" id="SUM43499.1"/>
    </source>
</evidence>